<protein>
    <submittedName>
        <fullName evidence="1">Uncharacterized protein</fullName>
    </submittedName>
</protein>
<gene>
    <name evidence="1" type="ORF">METZ01_LOCUS160038</name>
</gene>
<name>A0A382B0S2_9ZZZZ</name>
<accession>A0A382B0S2</accession>
<feature type="non-terminal residue" evidence="1">
    <location>
        <position position="99"/>
    </location>
</feature>
<reference evidence="1" key="1">
    <citation type="submission" date="2018-05" db="EMBL/GenBank/DDBJ databases">
        <authorList>
            <person name="Lanie J.A."/>
            <person name="Ng W.-L."/>
            <person name="Kazmierczak K.M."/>
            <person name="Andrzejewski T.M."/>
            <person name="Davidsen T.M."/>
            <person name="Wayne K.J."/>
            <person name="Tettelin H."/>
            <person name="Glass J.I."/>
            <person name="Rusch D."/>
            <person name="Podicherti R."/>
            <person name="Tsui H.-C.T."/>
            <person name="Winkler M.E."/>
        </authorList>
    </citation>
    <scope>NUCLEOTIDE SEQUENCE</scope>
</reference>
<sequence>MLTRFFKWLISGRIQKRIWISIGVFVLLVTLLAQSLKWAGRSEWDNWKAKWEAKGEKFDIASVIPPEVPDHQNFAKSQFFAPLFDHDADSPKFNEARDR</sequence>
<evidence type="ECO:0000313" key="1">
    <source>
        <dbReference type="EMBL" id="SVB07184.1"/>
    </source>
</evidence>
<dbReference type="EMBL" id="UINC01027629">
    <property type="protein sequence ID" value="SVB07184.1"/>
    <property type="molecule type" value="Genomic_DNA"/>
</dbReference>
<dbReference type="AlphaFoldDB" id="A0A382B0S2"/>
<proteinExistence type="predicted"/>
<organism evidence="1">
    <name type="scientific">marine metagenome</name>
    <dbReference type="NCBI Taxonomy" id="408172"/>
    <lineage>
        <taxon>unclassified sequences</taxon>
        <taxon>metagenomes</taxon>
        <taxon>ecological metagenomes</taxon>
    </lineage>
</organism>